<accession>A0A8H3FGB9</accession>
<feature type="region of interest" description="Disordered" evidence="2">
    <location>
        <begin position="292"/>
        <end position="333"/>
    </location>
</feature>
<dbReference type="PROSITE" id="PS50118">
    <property type="entry name" value="HMG_BOX_2"/>
    <property type="match status" value="1"/>
</dbReference>
<comment type="caution">
    <text evidence="4">The sequence shown here is derived from an EMBL/GenBank/DDBJ whole genome shotgun (WGS) entry which is preliminary data.</text>
</comment>
<evidence type="ECO:0000256" key="2">
    <source>
        <dbReference type="SAM" id="MobiDB-lite"/>
    </source>
</evidence>
<feature type="region of interest" description="Disordered" evidence="2">
    <location>
        <begin position="57"/>
        <end position="116"/>
    </location>
</feature>
<dbReference type="Gene3D" id="1.10.30.10">
    <property type="entry name" value="High mobility group box domain"/>
    <property type="match status" value="2"/>
</dbReference>
<name>A0A8H3FGB9_9LECA</name>
<dbReference type="Proteomes" id="UP000664169">
    <property type="component" value="Unassembled WGS sequence"/>
</dbReference>
<dbReference type="OrthoDB" id="1919336at2759"/>
<proteinExistence type="predicted"/>
<gene>
    <name evidence="4" type="ORF">GOMPHAMPRED_003537</name>
</gene>
<dbReference type="Pfam" id="PF00505">
    <property type="entry name" value="HMG_box"/>
    <property type="match status" value="1"/>
</dbReference>
<dbReference type="InterPro" id="IPR009071">
    <property type="entry name" value="HMG_box_dom"/>
</dbReference>
<evidence type="ECO:0000256" key="1">
    <source>
        <dbReference type="PROSITE-ProRule" id="PRU00267"/>
    </source>
</evidence>
<feature type="domain" description="HMG box" evidence="3">
    <location>
        <begin position="234"/>
        <end position="300"/>
    </location>
</feature>
<protein>
    <recommendedName>
        <fullName evidence="3">HMG box domain-containing protein</fullName>
    </recommendedName>
</protein>
<organism evidence="4 5">
    <name type="scientific">Gomphillus americanus</name>
    <dbReference type="NCBI Taxonomy" id="1940652"/>
    <lineage>
        <taxon>Eukaryota</taxon>
        <taxon>Fungi</taxon>
        <taxon>Dikarya</taxon>
        <taxon>Ascomycota</taxon>
        <taxon>Pezizomycotina</taxon>
        <taxon>Lecanoromycetes</taxon>
        <taxon>OSLEUM clade</taxon>
        <taxon>Ostropomycetidae</taxon>
        <taxon>Ostropales</taxon>
        <taxon>Graphidaceae</taxon>
        <taxon>Gomphilloideae</taxon>
        <taxon>Gomphillus</taxon>
    </lineage>
</organism>
<dbReference type="GO" id="GO:0005634">
    <property type="term" value="C:nucleus"/>
    <property type="evidence" value="ECO:0007669"/>
    <property type="project" value="UniProtKB-UniRule"/>
</dbReference>
<dbReference type="SUPFAM" id="SSF47095">
    <property type="entry name" value="HMG-box"/>
    <property type="match status" value="2"/>
</dbReference>
<dbReference type="CDD" id="cd00084">
    <property type="entry name" value="HMG-box_SF"/>
    <property type="match status" value="1"/>
</dbReference>
<dbReference type="EMBL" id="CAJPDQ010000020">
    <property type="protein sequence ID" value="CAF9924061.1"/>
    <property type="molecule type" value="Genomic_DNA"/>
</dbReference>
<feature type="compositionally biased region" description="Basic residues" evidence="2">
    <location>
        <begin position="85"/>
        <end position="109"/>
    </location>
</feature>
<evidence type="ECO:0000259" key="3">
    <source>
        <dbReference type="PROSITE" id="PS50118"/>
    </source>
</evidence>
<dbReference type="AlphaFoldDB" id="A0A8H3FGB9"/>
<keyword evidence="1" id="KW-0539">Nucleus</keyword>
<dbReference type="GO" id="GO:0003677">
    <property type="term" value="F:DNA binding"/>
    <property type="evidence" value="ECO:0007669"/>
    <property type="project" value="UniProtKB-UniRule"/>
</dbReference>
<keyword evidence="5" id="KW-1185">Reference proteome</keyword>
<sequence>MLLARIGQSATGRYASAISLLQRVKFIGRVVADSKSTATLSIRSRPIGLSNRISHQEFATKAPASKPKAHTSRTTTRKTSSTKKAAPKKRKTARKVAKKTVKRARKPRVKKELSDEEKQKLKIRELKLNALGTPHGLPATAWAVLVAEITKNSTTVVVGVKEAAVKYRNLLPEERERYNHIANENKTKNQAAYKSWVESYTPDQIRVANNARVQLRRLTTRGRRWTQIRDDRQVKRPASARILFSKDRWASGDFNGMKVTDVPPLLSREWNALSTQEKKVYEDRYTQSRAEYTAERSRVYGSTNKPTQRARASKDSTAATAQVRREAAAAAAT</sequence>
<dbReference type="SMART" id="SM00398">
    <property type="entry name" value="HMG"/>
    <property type="match status" value="1"/>
</dbReference>
<dbReference type="InterPro" id="IPR036910">
    <property type="entry name" value="HMG_box_dom_sf"/>
</dbReference>
<feature type="DNA-binding region" description="HMG box" evidence="1">
    <location>
        <begin position="234"/>
        <end position="300"/>
    </location>
</feature>
<evidence type="ECO:0000313" key="4">
    <source>
        <dbReference type="EMBL" id="CAF9924061.1"/>
    </source>
</evidence>
<feature type="compositionally biased region" description="Low complexity" evidence="2">
    <location>
        <begin position="317"/>
        <end position="333"/>
    </location>
</feature>
<feature type="compositionally biased region" description="Low complexity" evidence="2">
    <location>
        <begin position="72"/>
        <end position="84"/>
    </location>
</feature>
<reference evidence="4" key="1">
    <citation type="submission" date="2021-03" db="EMBL/GenBank/DDBJ databases">
        <authorList>
            <person name="Tagirdzhanova G."/>
        </authorList>
    </citation>
    <scope>NUCLEOTIDE SEQUENCE</scope>
</reference>
<evidence type="ECO:0000313" key="5">
    <source>
        <dbReference type="Proteomes" id="UP000664169"/>
    </source>
</evidence>
<keyword evidence="1" id="KW-0238">DNA-binding</keyword>